<reference evidence="2" key="1">
    <citation type="journal article" date="2019" name="Int. J. Syst. Evol. Microbiol.">
        <title>The Global Catalogue of Microorganisms (GCM) 10K type strain sequencing project: providing services to taxonomists for standard genome sequencing and annotation.</title>
        <authorList>
            <consortium name="The Broad Institute Genomics Platform"/>
            <consortium name="The Broad Institute Genome Sequencing Center for Infectious Disease"/>
            <person name="Wu L."/>
            <person name="Ma J."/>
        </authorList>
    </citation>
    <scope>NUCLEOTIDE SEQUENCE [LARGE SCALE GENOMIC DNA]</scope>
    <source>
        <strain evidence="2">CGMCC 1.12151</strain>
    </source>
</reference>
<accession>A0ABV9MFV0</accession>
<dbReference type="Proteomes" id="UP001595932">
    <property type="component" value="Unassembled WGS sequence"/>
</dbReference>
<comment type="caution">
    <text evidence="1">The sequence shown here is derived from an EMBL/GenBank/DDBJ whole genome shotgun (WGS) entry which is preliminary data.</text>
</comment>
<dbReference type="RefSeq" id="WP_377279144.1">
    <property type="nucleotide sequence ID" value="NZ_JBHSGL010000005.1"/>
</dbReference>
<name>A0ABV9MFV0_9BACL</name>
<dbReference type="EMBL" id="JBHSGL010000005">
    <property type="protein sequence ID" value="MFC4713433.1"/>
    <property type="molecule type" value="Genomic_DNA"/>
</dbReference>
<sequence>MSNKPRVYIPIQLNNGIEIKLNTFLSISDYFILKKITEIPQGVNVLEERLIEIFIFPEDRKKIHPPLSHEVLSYIAHELYINEFIDEKSSDLERTFELLMGNKLLEKSMKKLRLKHGATSLVQPPAIKINMDRIQSMGNSIQKTAASMTAFAQSFKRISEGLGAQLRIIGEGISRSIKELESDETDNNFIKFYLYDKCFREVDILVDDSLYFYIRDSYESIFSFVNSTPQELEDKKKYLERVFIEYWIYCIEKKPDQLGVNLENSRDVSALAFLKELKTVMGNANYISGIMLLHIYIEKVVHDKLAEFKYRDFVKTMNVKWEGNWYKASKTTKFRYILQKKLYEPLTNIQEKSIEAFEKYASLYFLLRPFIYTMNQWSFKKGMTSSILIKRQNMKN</sequence>
<evidence type="ECO:0008006" key="3">
    <source>
        <dbReference type="Google" id="ProtNLM"/>
    </source>
</evidence>
<proteinExistence type="predicted"/>
<protein>
    <recommendedName>
        <fullName evidence="3">DUF2357 domain-containing protein</fullName>
    </recommendedName>
</protein>
<gene>
    <name evidence="1" type="ORF">ACFO5U_11190</name>
</gene>
<evidence type="ECO:0000313" key="2">
    <source>
        <dbReference type="Proteomes" id="UP001595932"/>
    </source>
</evidence>
<evidence type="ECO:0000313" key="1">
    <source>
        <dbReference type="EMBL" id="MFC4713433.1"/>
    </source>
</evidence>
<keyword evidence="2" id="KW-1185">Reference proteome</keyword>
<organism evidence="1 2">
    <name type="scientific">Planococcus dechangensis</name>
    <dbReference type="NCBI Taxonomy" id="1176255"/>
    <lineage>
        <taxon>Bacteria</taxon>
        <taxon>Bacillati</taxon>
        <taxon>Bacillota</taxon>
        <taxon>Bacilli</taxon>
        <taxon>Bacillales</taxon>
        <taxon>Caryophanaceae</taxon>
        <taxon>Planococcus</taxon>
    </lineage>
</organism>